<dbReference type="PATRIC" id="fig|1206767.3.peg.2887"/>
<dbReference type="EMBL" id="ALAO01000256">
    <property type="protein sequence ID" value="EKO38362.1"/>
    <property type="molecule type" value="Genomic_DNA"/>
</dbReference>
<sequence length="184" mass="19410">MTADKPRAIPRRHLIRALLGRDIPSDSAPTPEPERTVPAAPSADPHAAGNAAYAAGDYAEAAAAYRASVRGDLSNPIVRARLGYALYATRQLIQAKVEFEHVLHLTNGGDAFSRLCLGLTLAALGKVDKAADNLEAFAAPQAEELVALSRRVAAKLRDIGNGDPAPLILTLERSARAMGVMPEA</sequence>
<reference evidence="2 3" key="1">
    <citation type="submission" date="2012-07" db="EMBL/GenBank/DDBJ databases">
        <title>Draft genome sequence of Desulfovibrio magneticus str. Maddingley MBC34 obtained from a metagenomic sequence of a methanogenic enrichment isolated from coal-seam formation water in Victoria, Australia.</title>
        <authorList>
            <person name="Greenfield P."/>
            <person name="Hendry P."/>
            <person name="Li D."/>
            <person name="Rosewarne C.P."/>
            <person name="Tran-Dinh N."/>
            <person name="Elbourne L.D.H."/>
            <person name="Paulsen I.T."/>
            <person name="Midgley D.J."/>
        </authorList>
    </citation>
    <scope>NUCLEOTIDE SEQUENCE [LARGE SCALE GENOMIC DNA]</scope>
    <source>
        <strain evidence="3">Maddingley MBC34</strain>
    </source>
</reference>
<comment type="caution">
    <text evidence="2">The sequence shown here is derived from an EMBL/GenBank/DDBJ whole genome shotgun (WGS) entry which is preliminary data.</text>
</comment>
<evidence type="ECO:0000313" key="2">
    <source>
        <dbReference type="EMBL" id="EKO38362.1"/>
    </source>
</evidence>
<gene>
    <name evidence="2" type="ORF">B193_2938</name>
</gene>
<proteinExistence type="predicted"/>
<accession>K6FIC5</accession>
<name>K6FIC5_9BACT</name>
<organism evidence="2 3">
    <name type="scientific">Solidesulfovibrio magneticus str. Maddingley MBC34</name>
    <dbReference type="NCBI Taxonomy" id="1206767"/>
    <lineage>
        <taxon>Bacteria</taxon>
        <taxon>Pseudomonadati</taxon>
        <taxon>Thermodesulfobacteriota</taxon>
        <taxon>Desulfovibrionia</taxon>
        <taxon>Desulfovibrionales</taxon>
        <taxon>Desulfovibrionaceae</taxon>
        <taxon>Solidesulfovibrio</taxon>
    </lineage>
</organism>
<dbReference type="Gene3D" id="1.25.40.10">
    <property type="entry name" value="Tetratricopeptide repeat domain"/>
    <property type="match status" value="1"/>
</dbReference>
<evidence type="ECO:0000256" key="1">
    <source>
        <dbReference type="SAM" id="MobiDB-lite"/>
    </source>
</evidence>
<dbReference type="Proteomes" id="UP000006272">
    <property type="component" value="Unassembled WGS sequence"/>
</dbReference>
<dbReference type="InterPro" id="IPR011990">
    <property type="entry name" value="TPR-like_helical_dom_sf"/>
</dbReference>
<dbReference type="AlphaFoldDB" id="K6FIC5"/>
<protein>
    <recommendedName>
        <fullName evidence="4">Tetratricopeptide repeat protein</fullName>
    </recommendedName>
</protein>
<evidence type="ECO:0000313" key="3">
    <source>
        <dbReference type="Proteomes" id="UP000006272"/>
    </source>
</evidence>
<evidence type="ECO:0008006" key="4">
    <source>
        <dbReference type="Google" id="ProtNLM"/>
    </source>
</evidence>
<feature type="region of interest" description="Disordered" evidence="1">
    <location>
        <begin position="19"/>
        <end position="48"/>
    </location>
</feature>
<dbReference type="SUPFAM" id="SSF48452">
    <property type="entry name" value="TPR-like"/>
    <property type="match status" value="1"/>
</dbReference>